<keyword evidence="3" id="KW-1185">Reference proteome</keyword>
<dbReference type="InterPro" id="IPR007175">
    <property type="entry name" value="Rpr2/Snm1/Rpp21"/>
</dbReference>
<feature type="compositionally biased region" description="Polar residues" evidence="1">
    <location>
        <begin position="259"/>
        <end position="273"/>
    </location>
</feature>
<dbReference type="OrthoDB" id="5584283at2759"/>
<dbReference type="EMBL" id="JANBOI010000149">
    <property type="protein sequence ID" value="KAJ1733307.1"/>
    <property type="molecule type" value="Genomic_DNA"/>
</dbReference>
<reference evidence="2" key="1">
    <citation type="submission" date="2022-07" db="EMBL/GenBank/DDBJ databases">
        <title>Phylogenomic reconstructions and comparative analyses of Kickxellomycotina fungi.</title>
        <authorList>
            <person name="Reynolds N.K."/>
            <person name="Stajich J.E."/>
            <person name="Barry K."/>
            <person name="Grigoriev I.V."/>
            <person name="Crous P."/>
            <person name="Smith M.E."/>
        </authorList>
    </citation>
    <scope>NUCLEOTIDE SEQUENCE</scope>
    <source>
        <strain evidence="2">BCRC 34381</strain>
    </source>
</reference>
<dbReference type="GO" id="GO:0006396">
    <property type="term" value="P:RNA processing"/>
    <property type="evidence" value="ECO:0007669"/>
    <property type="project" value="InterPro"/>
</dbReference>
<feature type="region of interest" description="Disordered" evidence="1">
    <location>
        <begin position="252"/>
        <end position="273"/>
    </location>
</feature>
<comment type="caution">
    <text evidence="2">The sequence shown here is derived from an EMBL/GenBank/DDBJ whole genome shotgun (WGS) entry which is preliminary data.</text>
</comment>
<dbReference type="AlphaFoldDB" id="A0A9W7YFL3"/>
<organism evidence="2 3">
    <name type="scientific">Coemansia biformis</name>
    <dbReference type="NCBI Taxonomy" id="1286918"/>
    <lineage>
        <taxon>Eukaryota</taxon>
        <taxon>Fungi</taxon>
        <taxon>Fungi incertae sedis</taxon>
        <taxon>Zoopagomycota</taxon>
        <taxon>Kickxellomycotina</taxon>
        <taxon>Kickxellomycetes</taxon>
        <taxon>Kickxellales</taxon>
        <taxon>Kickxellaceae</taxon>
        <taxon>Coemansia</taxon>
    </lineage>
</organism>
<evidence type="ECO:0000313" key="3">
    <source>
        <dbReference type="Proteomes" id="UP001143981"/>
    </source>
</evidence>
<accession>A0A9W7YFL3</accession>
<evidence type="ECO:0000313" key="2">
    <source>
        <dbReference type="EMBL" id="KAJ1733307.1"/>
    </source>
</evidence>
<sequence>MLRMSHLHTAAHAAFKICPQLASFYGGEFLAALGGQRMSNEVLRKLCIHCGALLVDGRTVARVSVVSSAQTRQRRRAGKVAGGSARRVVRARPNETRAVNNRAPPTRDERLAQLQDQRNTVEYMCSMCATRIVYPGSTRTGLRAAGLDTGARQAATPAPASAPAMVGTRLPVAHAVPGTRGLADQVAETGAAAAPPGSAVRASHGVRQESPLPSQGGRAVAAAEAAVPDLAAKKRKRHKSNLLAAVAANKKKVEDKRSAGSSAFNLSDFLSSL</sequence>
<dbReference type="Pfam" id="PF04032">
    <property type="entry name" value="Rpr2"/>
    <property type="match status" value="1"/>
</dbReference>
<name>A0A9W7YFL3_9FUNG</name>
<dbReference type="Proteomes" id="UP001143981">
    <property type="component" value="Unassembled WGS sequence"/>
</dbReference>
<protein>
    <recommendedName>
        <fullName evidence="4">Rpr2-domain-containing protein</fullName>
    </recommendedName>
</protein>
<gene>
    <name evidence="2" type="ORF">LPJ61_001626</name>
</gene>
<evidence type="ECO:0008006" key="4">
    <source>
        <dbReference type="Google" id="ProtNLM"/>
    </source>
</evidence>
<evidence type="ECO:0000256" key="1">
    <source>
        <dbReference type="SAM" id="MobiDB-lite"/>
    </source>
</evidence>
<proteinExistence type="predicted"/>